<dbReference type="OrthoDB" id="10259600at2759"/>
<feature type="domain" description="RRM" evidence="11">
    <location>
        <begin position="234"/>
        <end position="307"/>
    </location>
</feature>
<keyword evidence="7" id="KW-0539">Nucleus</keyword>
<dbReference type="GO" id="GO:0071007">
    <property type="term" value="C:U2-type catalytic step 2 spliceosome"/>
    <property type="evidence" value="ECO:0007669"/>
    <property type="project" value="TreeGrafter"/>
</dbReference>
<dbReference type="AlphaFoldDB" id="A0A177CM93"/>
<dbReference type="GO" id="GO:0071006">
    <property type="term" value="C:U2-type catalytic step 1 spliceosome"/>
    <property type="evidence" value="ECO:0007669"/>
    <property type="project" value="TreeGrafter"/>
</dbReference>
<dbReference type="InParanoid" id="A0A177CM93"/>
<dbReference type="InterPro" id="IPR012677">
    <property type="entry name" value="Nucleotide-bd_a/b_plait_sf"/>
</dbReference>
<dbReference type="Pfam" id="PF21369">
    <property type="entry name" value="STL11_N"/>
    <property type="match status" value="1"/>
</dbReference>
<evidence type="ECO:0000256" key="3">
    <source>
        <dbReference type="ARBA" id="ARBA00022664"/>
    </source>
</evidence>
<comment type="similarity">
    <text evidence="2">Belongs to the SLT11 family.</text>
</comment>
<evidence type="ECO:0000256" key="7">
    <source>
        <dbReference type="ARBA" id="ARBA00023242"/>
    </source>
</evidence>
<accession>A0A177CM93</accession>
<feature type="compositionally biased region" description="Gly residues" evidence="10">
    <location>
        <begin position="200"/>
        <end position="214"/>
    </location>
</feature>
<dbReference type="CDD" id="cd12265">
    <property type="entry name" value="RRM_SLT11"/>
    <property type="match status" value="1"/>
</dbReference>
<keyword evidence="13" id="KW-1185">Reference proteome</keyword>
<dbReference type="InterPro" id="IPR035979">
    <property type="entry name" value="RBD_domain_sf"/>
</dbReference>
<keyword evidence="4" id="KW-0747">Spliceosome</keyword>
<evidence type="ECO:0000256" key="8">
    <source>
        <dbReference type="ARBA" id="ARBA00025609"/>
    </source>
</evidence>
<dbReference type="Gene3D" id="3.30.70.330">
    <property type="match status" value="1"/>
</dbReference>
<dbReference type="GO" id="GO:0000974">
    <property type="term" value="C:Prp19 complex"/>
    <property type="evidence" value="ECO:0007669"/>
    <property type="project" value="EnsemblFungi"/>
</dbReference>
<evidence type="ECO:0000259" key="11">
    <source>
        <dbReference type="PROSITE" id="PS50102"/>
    </source>
</evidence>
<evidence type="ECO:0000256" key="1">
    <source>
        <dbReference type="ARBA" id="ARBA00004123"/>
    </source>
</evidence>
<proteinExistence type="inferred from homology"/>
<dbReference type="InterPro" id="IPR034356">
    <property type="entry name" value="Slt11_RRM"/>
</dbReference>
<evidence type="ECO:0000256" key="6">
    <source>
        <dbReference type="ARBA" id="ARBA00023187"/>
    </source>
</evidence>
<dbReference type="SUPFAM" id="SSF54928">
    <property type="entry name" value="RNA-binding domain, RBD"/>
    <property type="match status" value="1"/>
</dbReference>
<dbReference type="RefSeq" id="XP_018038345.1">
    <property type="nucleotide sequence ID" value="XM_018186632.1"/>
</dbReference>
<feature type="region of interest" description="Disordered" evidence="10">
    <location>
        <begin position="152"/>
        <end position="231"/>
    </location>
</feature>
<keyword evidence="3" id="KW-0507">mRNA processing</keyword>
<dbReference type="InterPro" id="IPR039171">
    <property type="entry name" value="Cwc2/Slt11"/>
</dbReference>
<feature type="compositionally biased region" description="Low complexity" evidence="10">
    <location>
        <begin position="173"/>
        <end position="184"/>
    </location>
</feature>
<evidence type="ECO:0000313" key="13">
    <source>
        <dbReference type="Proteomes" id="UP000077069"/>
    </source>
</evidence>
<dbReference type="FunFam" id="3.30.70.330:FF:000396">
    <property type="entry name" value="Putative Pre-mRNA-splicing factor slt11"/>
    <property type="match status" value="1"/>
</dbReference>
<dbReference type="STRING" id="1460663.A0A177CM93"/>
<dbReference type="PROSITE" id="PS50102">
    <property type="entry name" value="RRM"/>
    <property type="match status" value="1"/>
</dbReference>
<dbReference type="InterPro" id="IPR000504">
    <property type="entry name" value="RRM_dom"/>
</dbReference>
<evidence type="ECO:0000256" key="5">
    <source>
        <dbReference type="ARBA" id="ARBA00022884"/>
    </source>
</evidence>
<keyword evidence="6" id="KW-0508">mRNA splicing</keyword>
<sequence>MPPQIKQDLNRSGWETTDFPSVCERCLPDNPYVQMLKEDYGAECKICTRPFTIFRWKADRTARQKRTNLCLTCARLKNCCQCCMLDLSFGLPIVVRDAALKMVAPGPQSDINRQYYAQEHEREIEEGRGAVEAYDKTDEKARDLLKRLAQSEPYYKKQRRQEAEGEGAQKALPAPGGESSSAGGHTPGPIRTRDSRGPASGRGGMRPGRGGRVGGAPAAPSPEDWLPPRDPNVASLFVTGVEDDLPEHEIRTHFAQYGKLRSVVCSHRAHCAYINYVQRKDAETAAETLKGKVVIKGCPMKVTWGKPKQLDSLDQNVRMMYAKEGRQASGSARRAQAAIEAAPEASLDSLAAIAPPPGADDEVNYASLAGN</sequence>
<reference evidence="12 13" key="1">
    <citation type="submission" date="2016-05" db="EMBL/GenBank/DDBJ databases">
        <title>Comparative analysis of secretome profiles of manganese(II)-oxidizing ascomycete fungi.</title>
        <authorList>
            <consortium name="DOE Joint Genome Institute"/>
            <person name="Zeiner C.A."/>
            <person name="Purvine S.O."/>
            <person name="Zink E.M."/>
            <person name="Wu S."/>
            <person name="Pasa-Tolic L."/>
            <person name="Chaput D.L."/>
            <person name="Haridas S."/>
            <person name="Grigoriev I.V."/>
            <person name="Santelli C.M."/>
            <person name="Hansel C.M."/>
        </authorList>
    </citation>
    <scope>NUCLEOTIDE SEQUENCE [LARGE SCALE GENOMIC DNA]</scope>
    <source>
        <strain evidence="12 13">AP3s5-JAC2a</strain>
    </source>
</reference>
<dbReference type="Proteomes" id="UP000077069">
    <property type="component" value="Unassembled WGS sequence"/>
</dbReference>
<dbReference type="GeneID" id="28770118"/>
<comment type="subcellular location">
    <subcellularLocation>
        <location evidence="1">Nucleus</location>
    </subcellularLocation>
</comment>
<dbReference type="GO" id="GO:0017070">
    <property type="term" value="F:U6 snRNA binding"/>
    <property type="evidence" value="ECO:0007669"/>
    <property type="project" value="TreeGrafter"/>
</dbReference>
<evidence type="ECO:0000256" key="4">
    <source>
        <dbReference type="ARBA" id="ARBA00022728"/>
    </source>
</evidence>
<evidence type="ECO:0000256" key="10">
    <source>
        <dbReference type="SAM" id="MobiDB-lite"/>
    </source>
</evidence>
<evidence type="ECO:0000313" key="12">
    <source>
        <dbReference type="EMBL" id="OAG07980.1"/>
    </source>
</evidence>
<keyword evidence="5 9" id="KW-0694">RNA-binding</keyword>
<dbReference type="PANTHER" id="PTHR14089:SF6">
    <property type="entry name" value="PRE-MRNA-SPLICING FACTOR RBM22"/>
    <property type="match status" value="1"/>
</dbReference>
<evidence type="ECO:0000256" key="2">
    <source>
        <dbReference type="ARBA" id="ARBA00007781"/>
    </source>
</evidence>
<dbReference type="EMBL" id="KV441550">
    <property type="protein sequence ID" value="OAG07980.1"/>
    <property type="molecule type" value="Genomic_DNA"/>
</dbReference>
<dbReference type="GO" id="GO:0008380">
    <property type="term" value="P:RNA splicing"/>
    <property type="evidence" value="ECO:0007669"/>
    <property type="project" value="UniProtKB-KW"/>
</dbReference>
<dbReference type="PANTHER" id="PTHR14089">
    <property type="entry name" value="PRE-MRNA-SPLICING FACTOR RBM22"/>
    <property type="match status" value="1"/>
</dbReference>
<dbReference type="InterPro" id="IPR048995">
    <property type="entry name" value="STL11/RBM22-like_N"/>
</dbReference>
<dbReference type="GO" id="GO:0006397">
    <property type="term" value="P:mRNA processing"/>
    <property type="evidence" value="ECO:0007669"/>
    <property type="project" value="UniProtKB-KW"/>
</dbReference>
<dbReference type="GO" id="GO:0071014">
    <property type="term" value="C:post-mRNA release spliceosomal complex"/>
    <property type="evidence" value="ECO:0007669"/>
    <property type="project" value="EnsemblFungi"/>
</dbReference>
<dbReference type="GO" id="GO:0036002">
    <property type="term" value="F:pre-mRNA binding"/>
    <property type="evidence" value="ECO:0007669"/>
    <property type="project" value="TreeGrafter"/>
</dbReference>
<name>A0A177CM93_9PLEO</name>
<protein>
    <recommendedName>
        <fullName evidence="11">RRM domain-containing protein</fullName>
    </recommendedName>
</protein>
<comment type="function">
    <text evidence="8">Involved in pre-mRNA splicing. Facilitates the cooperative formation of U2/U6 helix II in association with stem II in the spliceosome. Binds to RNA.</text>
</comment>
<gene>
    <name evidence="12" type="ORF">CC84DRAFT_525565</name>
</gene>
<evidence type="ECO:0000256" key="9">
    <source>
        <dbReference type="PROSITE-ProRule" id="PRU00176"/>
    </source>
</evidence>
<dbReference type="SMART" id="SM00360">
    <property type="entry name" value="RRM"/>
    <property type="match status" value="1"/>
</dbReference>
<dbReference type="Pfam" id="PF00076">
    <property type="entry name" value="RRM_1"/>
    <property type="match status" value="1"/>
</dbReference>
<organism evidence="12 13">
    <name type="scientific">Paraphaeosphaeria sporulosa</name>
    <dbReference type="NCBI Taxonomy" id="1460663"/>
    <lineage>
        <taxon>Eukaryota</taxon>
        <taxon>Fungi</taxon>
        <taxon>Dikarya</taxon>
        <taxon>Ascomycota</taxon>
        <taxon>Pezizomycotina</taxon>
        <taxon>Dothideomycetes</taxon>
        <taxon>Pleosporomycetidae</taxon>
        <taxon>Pleosporales</taxon>
        <taxon>Massarineae</taxon>
        <taxon>Didymosphaeriaceae</taxon>
        <taxon>Paraphaeosphaeria</taxon>
    </lineage>
</organism>